<evidence type="ECO:0000259" key="1">
    <source>
        <dbReference type="PROSITE" id="PS51833"/>
    </source>
</evidence>
<dbReference type="PANTHER" id="PTHR33525">
    <property type="match status" value="1"/>
</dbReference>
<dbReference type="Gene3D" id="1.10.3210.10">
    <property type="entry name" value="Hypothetical protein af1432"/>
    <property type="match status" value="1"/>
</dbReference>
<dbReference type="EMBL" id="AP024110">
    <property type="protein sequence ID" value="BCM23759.1"/>
    <property type="molecule type" value="Genomic_DNA"/>
</dbReference>
<gene>
    <name evidence="2" type="ORF">ZMTM_00180</name>
</gene>
<name>A0A8D5JV36_9PROT</name>
<dbReference type="PANTHER" id="PTHR33525:SF6">
    <property type="entry name" value="HDOD DOMAIN-CONTAINING PROTEIN"/>
    <property type="match status" value="1"/>
</dbReference>
<dbReference type="InterPro" id="IPR013976">
    <property type="entry name" value="HDOD"/>
</dbReference>
<accession>A0A8D5JV36</accession>
<sequence length="332" mass="36859">MSRYGSIYGLYKRLFNNPKISAVTISLPPPLVEKPEQALHIDTNETAPSADVSSAQYELVDTLFYRWLFPHHLPTLNAKETEILGILDETLHSDQLSSQLVKRMPGLIPQVLQTLKNENFSVTDVAKKLSQDIVLVEAVTRLASAAMKNSREEVKSIEQAVVILGQNGLRQLITSVAFKPIINISDGAFTKTCGPILWKHSEASAAINRKMAIASSTNPLDAFLAGLMQYIGLIVALRIVDQMTNSLDAIGSPEFYDGLIRTSKKLTCKIAKEWQFPETLIQALEDSPVSALGETLRLSDYLSKLLLLSKNKQLQDNETELIEIPEHLIQFC</sequence>
<evidence type="ECO:0000313" key="3">
    <source>
        <dbReference type="Proteomes" id="UP000826722"/>
    </source>
</evidence>
<evidence type="ECO:0000313" key="2">
    <source>
        <dbReference type="EMBL" id="BCM23759.1"/>
    </source>
</evidence>
<dbReference type="PROSITE" id="PS51833">
    <property type="entry name" value="HDOD"/>
    <property type="match status" value="1"/>
</dbReference>
<proteinExistence type="predicted"/>
<dbReference type="SUPFAM" id="SSF109604">
    <property type="entry name" value="HD-domain/PDEase-like"/>
    <property type="match status" value="1"/>
</dbReference>
<dbReference type="RefSeq" id="WP_221764343.1">
    <property type="nucleotide sequence ID" value="NZ_AP024110.1"/>
</dbReference>
<keyword evidence="3" id="KW-1185">Reference proteome</keyword>
<dbReference type="InterPro" id="IPR052340">
    <property type="entry name" value="RNase_Y/CdgJ"/>
</dbReference>
<dbReference type="AlphaFoldDB" id="A0A8D5JV36"/>
<dbReference type="Proteomes" id="UP000826722">
    <property type="component" value="Chromosome"/>
</dbReference>
<feature type="domain" description="HDOD" evidence="1">
    <location>
        <begin position="101"/>
        <end position="290"/>
    </location>
</feature>
<organism evidence="2 3">
    <name type="scientific">Methyloradius palustris</name>
    <dbReference type="NCBI Taxonomy" id="2778876"/>
    <lineage>
        <taxon>Bacteria</taxon>
        <taxon>Pseudomonadati</taxon>
        <taxon>Pseudomonadota</taxon>
        <taxon>Betaproteobacteria</taxon>
        <taxon>Nitrosomonadales</taxon>
        <taxon>Methylophilaceae</taxon>
        <taxon>Methyloradius</taxon>
    </lineage>
</organism>
<protein>
    <recommendedName>
        <fullName evidence="1">HDOD domain-containing protein</fullName>
    </recommendedName>
</protein>
<reference evidence="2" key="1">
    <citation type="journal article" date="2021" name="Arch. Microbiol.">
        <title>Methyloradius palustris gen. nov., sp. nov., a methanol-oxidizing bacterium isolated from snow.</title>
        <authorList>
            <person name="Miyadera T."/>
            <person name="Kojima H."/>
            <person name="Fukui M."/>
        </authorList>
    </citation>
    <scope>NUCLEOTIDE SEQUENCE</scope>
    <source>
        <strain evidence="2">Zm11</strain>
    </source>
</reference>
<dbReference type="Pfam" id="PF08668">
    <property type="entry name" value="HDOD"/>
    <property type="match status" value="1"/>
</dbReference>
<dbReference type="KEGG" id="mpau:ZMTM_00180"/>